<reference evidence="3" key="1">
    <citation type="submission" date="2024-05" db="EMBL/GenBank/DDBJ databases">
        <title>30 novel species of actinomycetes from the DSMZ collection.</title>
        <authorList>
            <person name="Nouioui I."/>
        </authorList>
    </citation>
    <scope>NUCLEOTIDE SEQUENCE</scope>
    <source>
        <strain evidence="3">DSM 40473</strain>
    </source>
</reference>
<dbReference type="InterPro" id="IPR036365">
    <property type="entry name" value="PGBD-like_sf"/>
</dbReference>
<evidence type="ECO:0000313" key="3">
    <source>
        <dbReference type="EMBL" id="MDT0451970.1"/>
    </source>
</evidence>
<dbReference type="RefSeq" id="WP_311613452.1">
    <property type="nucleotide sequence ID" value="NZ_JAVRFI010000016.1"/>
</dbReference>
<dbReference type="EMBL" id="JAVRFI010000016">
    <property type="protein sequence ID" value="MDT0451970.1"/>
    <property type="molecule type" value="Genomic_DNA"/>
</dbReference>
<evidence type="ECO:0000256" key="1">
    <source>
        <dbReference type="SAM" id="SignalP"/>
    </source>
</evidence>
<name>A0ABU2SVE8_9ACTN</name>
<accession>A0ABU2SVE8</accession>
<sequence length="138" mass="14260">MFKKYAAKAGLVVGTAALVAGGLAGTANAAEGAGYVGSGYTTSGSAVWCVQHQVNSIAAKVGRAQIAEDGKWGPRTKDQVVWYQNWVGADADGIVGPTTGDYLLRYGDQYYGGQSGYCAGLIPSDSRLGGMYVSTHLD</sequence>
<keyword evidence="4" id="KW-1185">Reference proteome</keyword>
<keyword evidence="1" id="KW-0732">Signal</keyword>
<organism evidence="3 4">
    <name type="scientific">Streptomyces hesseae</name>
    <dbReference type="NCBI Taxonomy" id="3075519"/>
    <lineage>
        <taxon>Bacteria</taxon>
        <taxon>Bacillati</taxon>
        <taxon>Actinomycetota</taxon>
        <taxon>Actinomycetes</taxon>
        <taxon>Kitasatosporales</taxon>
        <taxon>Streptomycetaceae</taxon>
        <taxon>Streptomyces</taxon>
    </lineage>
</organism>
<dbReference type="InterPro" id="IPR036366">
    <property type="entry name" value="PGBDSf"/>
</dbReference>
<comment type="caution">
    <text evidence="3">The sequence shown here is derived from an EMBL/GenBank/DDBJ whole genome shotgun (WGS) entry which is preliminary data.</text>
</comment>
<feature type="chain" id="PRO_5045056534" evidence="1">
    <location>
        <begin position="30"/>
        <end position="138"/>
    </location>
</feature>
<evidence type="ECO:0000259" key="2">
    <source>
        <dbReference type="Pfam" id="PF01471"/>
    </source>
</evidence>
<dbReference type="SUPFAM" id="SSF47090">
    <property type="entry name" value="PGBD-like"/>
    <property type="match status" value="1"/>
</dbReference>
<dbReference type="Proteomes" id="UP001180531">
    <property type="component" value="Unassembled WGS sequence"/>
</dbReference>
<feature type="signal peptide" evidence="1">
    <location>
        <begin position="1"/>
        <end position="29"/>
    </location>
</feature>
<protein>
    <submittedName>
        <fullName evidence="3">Peptidoglycan-binding domain-containing protein</fullName>
    </submittedName>
</protein>
<dbReference type="Gene3D" id="1.10.101.10">
    <property type="entry name" value="PGBD-like superfamily/PGBD"/>
    <property type="match status" value="1"/>
</dbReference>
<evidence type="ECO:0000313" key="4">
    <source>
        <dbReference type="Proteomes" id="UP001180531"/>
    </source>
</evidence>
<dbReference type="InterPro" id="IPR002477">
    <property type="entry name" value="Peptidoglycan-bd-like"/>
</dbReference>
<feature type="domain" description="Peptidoglycan binding-like" evidence="2">
    <location>
        <begin position="62"/>
        <end position="99"/>
    </location>
</feature>
<dbReference type="Pfam" id="PF01471">
    <property type="entry name" value="PG_binding_1"/>
    <property type="match status" value="1"/>
</dbReference>
<gene>
    <name evidence="3" type="ORF">RM609_23210</name>
</gene>
<proteinExistence type="predicted"/>